<dbReference type="GO" id="GO:0009277">
    <property type="term" value="C:fungal-type cell wall"/>
    <property type="evidence" value="ECO:0007669"/>
    <property type="project" value="TreeGrafter"/>
</dbReference>
<dbReference type="SUPFAM" id="SSF51445">
    <property type="entry name" value="(Trans)glycosidases"/>
    <property type="match status" value="1"/>
</dbReference>
<dbReference type="InterPro" id="IPR024655">
    <property type="entry name" value="Asl1_glyco_hydro_catalytic"/>
</dbReference>
<accession>A0A9Q9DXS6</accession>
<keyword evidence="3" id="KW-1185">Reference proteome</keyword>
<dbReference type="Proteomes" id="UP001056012">
    <property type="component" value="Chromosome 8"/>
</dbReference>
<organism evidence="2 3">
    <name type="scientific">Curvularia clavata</name>
    <dbReference type="NCBI Taxonomy" id="95742"/>
    <lineage>
        <taxon>Eukaryota</taxon>
        <taxon>Fungi</taxon>
        <taxon>Dikarya</taxon>
        <taxon>Ascomycota</taxon>
        <taxon>Pezizomycotina</taxon>
        <taxon>Dothideomycetes</taxon>
        <taxon>Pleosporomycetidae</taxon>
        <taxon>Pleosporales</taxon>
        <taxon>Pleosporineae</taxon>
        <taxon>Pleosporaceae</taxon>
        <taxon>Curvularia</taxon>
    </lineage>
</organism>
<feature type="domain" description="Asl1-like glycosyl hydrolase catalytic" evidence="1">
    <location>
        <begin position="55"/>
        <end position="295"/>
    </location>
</feature>
<dbReference type="OrthoDB" id="5985073at2759"/>
<gene>
    <name evidence="2" type="ORF">yc1106_09544</name>
</gene>
<evidence type="ECO:0000313" key="3">
    <source>
        <dbReference type="Proteomes" id="UP001056012"/>
    </source>
</evidence>
<protein>
    <submittedName>
        <fullName evidence="2">Glycoside hydrolase family 128 protein</fullName>
    </submittedName>
</protein>
<dbReference type="InterPro" id="IPR017853">
    <property type="entry name" value="GH"/>
</dbReference>
<dbReference type="GO" id="GO:0016787">
    <property type="term" value="F:hydrolase activity"/>
    <property type="evidence" value="ECO:0007669"/>
    <property type="project" value="UniProtKB-KW"/>
</dbReference>
<evidence type="ECO:0000313" key="2">
    <source>
        <dbReference type="EMBL" id="USP82270.1"/>
    </source>
</evidence>
<proteinExistence type="predicted"/>
<name>A0A9Q9DXS6_CURCL</name>
<dbReference type="AlphaFoldDB" id="A0A9Q9DXS6"/>
<sequence>MFIYRIFCQMLEMHTVYFLLFLVKIFCANAHPLMNDHANLAARSPPQIPAHERRGVSYNDVSLVSLFDKPGSQVTWRYNWDSSSLPSTSWFGFVPMLHSVRDDHTSRWRGNAEALARKNYNEGGKATWFLGFNEPDMCTPGAGGSCIDVPTAVAGWKKHMQPLSSLNKNIYLGSPAVTNAAPSDTTGLGWLAKFLQLCTGCSVDFINIHGYGAPSAQAFKSHMNAVRKIAKGRPIWITEFKPEGTNEQIKRFLEEVMPWVDNSADIHRYAYFMATPGEGFLVDGNRGLSEIGKTYTFFQAHGEAERTMENDVDLE</sequence>
<dbReference type="PANTHER" id="PTHR34154:SF10">
    <property type="entry name" value="ASL1-LIKE GLYCOSYL HYDROLASE CATALYTIC DOMAIN-CONTAINING PROTEIN"/>
    <property type="match status" value="1"/>
</dbReference>
<dbReference type="Gene3D" id="3.20.20.80">
    <property type="entry name" value="Glycosidases"/>
    <property type="match status" value="1"/>
</dbReference>
<dbReference type="VEuPathDB" id="FungiDB:yc1106_09544"/>
<dbReference type="EMBL" id="CP089281">
    <property type="protein sequence ID" value="USP82270.1"/>
    <property type="molecule type" value="Genomic_DNA"/>
</dbReference>
<dbReference type="InterPro" id="IPR053183">
    <property type="entry name" value="ASL1"/>
</dbReference>
<dbReference type="PANTHER" id="PTHR34154">
    <property type="entry name" value="ALKALI-SENSITIVE LINKAGE PROTEIN 1"/>
    <property type="match status" value="1"/>
</dbReference>
<keyword evidence="2" id="KW-0378">Hydrolase</keyword>
<evidence type="ECO:0000259" key="1">
    <source>
        <dbReference type="Pfam" id="PF11790"/>
    </source>
</evidence>
<reference evidence="2" key="1">
    <citation type="submission" date="2021-12" db="EMBL/GenBank/DDBJ databases">
        <title>Curvularia clavata genome.</title>
        <authorList>
            <person name="Cao Y."/>
        </authorList>
    </citation>
    <scope>NUCLEOTIDE SEQUENCE</scope>
    <source>
        <strain evidence="2">Yc1106</strain>
    </source>
</reference>
<dbReference type="GO" id="GO:0071966">
    <property type="term" value="P:fungal-type cell wall polysaccharide metabolic process"/>
    <property type="evidence" value="ECO:0007669"/>
    <property type="project" value="TreeGrafter"/>
</dbReference>
<dbReference type="Pfam" id="PF11790">
    <property type="entry name" value="Glyco_hydro_cc"/>
    <property type="match status" value="1"/>
</dbReference>